<reference evidence="2 3" key="1">
    <citation type="journal article" date="2023" name="G3 (Bethesda)">
        <title>A chromosome-length genome assembly and annotation of blackberry (Rubus argutus, cv. 'Hillquist').</title>
        <authorList>
            <person name="Bruna T."/>
            <person name="Aryal R."/>
            <person name="Dudchenko O."/>
            <person name="Sargent D.J."/>
            <person name="Mead D."/>
            <person name="Buti M."/>
            <person name="Cavallini A."/>
            <person name="Hytonen T."/>
            <person name="Andres J."/>
            <person name="Pham M."/>
            <person name="Weisz D."/>
            <person name="Mascagni F."/>
            <person name="Usai G."/>
            <person name="Natali L."/>
            <person name="Bassil N."/>
            <person name="Fernandez G.E."/>
            <person name="Lomsadze A."/>
            <person name="Armour M."/>
            <person name="Olukolu B."/>
            <person name="Poorten T."/>
            <person name="Britton C."/>
            <person name="Davik J."/>
            <person name="Ashrafi H."/>
            <person name="Aiden E.L."/>
            <person name="Borodovsky M."/>
            <person name="Worthington M."/>
        </authorList>
    </citation>
    <scope>NUCLEOTIDE SEQUENCE [LARGE SCALE GENOMIC DNA]</scope>
    <source>
        <strain evidence="2">PI 553951</strain>
    </source>
</reference>
<evidence type="ECO:0000313" key="2">
    <source>
        <dbReference type="EMBL" id="KAK9947889.1"/>
    </source>
</evidence>
<comment type="caution">
    <text evidence="2">The sequence shown here is derived from an EMBL/GenBank/DDBJ whole genome shotgun (WGS) entry which is preliminary data.</text>
</comment>
<dbReference type="Proteomes" id="UP001457282">
    <property type="component" value="Unassembled WGS sequence"/>
</dbReference>
<accession>A0AAW1YFL6</accession>
<dbReference type="InterPro" id="IPR036047">
    <property type="entry name" value="F-box-like_dom_sf"/>
</dbReference>
<dbReference type="InterPro" id="IPR001810">
    <property type="entry name" value="F-box_dom"/>
</dbReference>
<keyword evidence="3" id="KW-1185">Reference proteome</keyword>
<evidence type="ECO:0000313" key="3">
    <source>
        <dbReference type="Proteomes" id="UP001457282"/>
    </source>
</evidence>
<dbReference type="Pfam" id="PF12937">
    <property type="entry name" value="F-box-like"/>
    <property type="match status" value="1"/>
</dbReference>
<protein>
    <recommendedName>
        <fullName evidence="1">F-box domain-containing protein</fullName>
    </recommendedName>
</protein>
<dbReference type="Gene3D" id="1.20.1280.50">
    <property type="match status" value="1"/>
</dbReference>
<proteinExistence type="predicted"/>
<feature type="domain" description="F-box" evidence="1">
    <location>
        <begin position="119"/>
        <end position="154"/>
    </location>
</feature>
<dbReference type="SUPFAM" id="SSF81383">
    <property type="entry name" value="F-box domain"/>
    <property type="match status" value="1"/>
</dbReference>
<gene>
    <name evidence="2" type="ORF">M0R45_003487</name>
</gene>
<organism evidence="2 3">
    <name type="scientific">Rubus argutus</name>
    <name type="common">Southern blackberry</name>
    <dbReference type="NCBI Taxonomy" id="59490"/>
    <lineage>
        <taxon>Eukaryota</taxon>
        <taxon>Viridiplantae</taxon>
        <taxon>Streptophyta</taxon>
        <taxon>Embryophyta</taxon>
        <taxon>Tracheophyta</taxon>
        <taxon>Spermatophyta</taxon>
        <taxon>Magnoliopsida</taxon>
        <taxon>eudicotyledons</taxon>
        <taxon>Gunneridae</taxon>
        <taxon>Pentapetalae</taxon>
        <taxon>rosids</taxon>
        <taxon>fabids</taxon>
        <taxon>Rosales</taxon>
        <taxon>Rosaceae</taxon>
        <taxon>Rosoideae</taxon>
        <taxon>Rosoideae incertae sedis</taxon>
        <taxon>Rubus</taxon>
    </lineage>
</organism>
<evidence type="ECO:0000259" key="1">
    <source>
        <dbReference type="Pfam" id="PF12937"/>
    </source>
</evidence>
<name>A0AAW1YFL6_RUBAR</name>
<dbReference type="EMBL" id="JBEDUW010000001">
    <property type="protein sequence ID" value="KAK9947889.1"/>
    <property type="molecule type" value="Genomic_DNA"/>
</dbReference>
<sequence>MPILLLANKKRHRTNLDMLTNQEEEYYQARRIKRRIFSEVEAELAPLMNKMNLACGRVQGEREQDTAATRKYSTKRKLTNVEEEIRWVKRRTTTEASRKYSVDAPTFNSTSHLSISALACLPTDIVFLILDKLLEPIDRVCFTLVCKEWHSLANQYKRETQRGSTICNYISCFRNREIHGYLVR</sequence>
<dbReference type="AlphaFoldDB" id="A0AAW1YFL6"/>